<dbReference type="PANTHER" id="PTHR12126:SF11">
    <property type="entry name" value="NADH DEHYDROGENASE [UBIQUINONE] 1 ALPHA SUBCOMPLEX SUBUNIT 9, MITOCHONDRIAL"/>
    <property type="match status" value="1"/>
</dbReference>
<name>A0ABQ1SBA8_9SPHN</name>
<dbReference type="Pfam" id="PF13460">
    <property type="entry name" value="NAD_binding_10"/>
    <property type="match status" value="1"/>
</dbReference>
<comment type="caution">
    <text evidence="2">The sequence shown here is derived from an EMBL/GenBank/DDBJ whole genome shotgun (WGS) entry which is preliminary data.</text>
</comment>
<dbReference type="CDD" id="cd05271">
    <property type="entry name" value="NDUFA9_like_SDR_a"/>
    <property type="match status" value="1"/>
</dbReference>
<proteinExistence type="predicted"/>
<protein>
    <submittedName>
        <fullName evidence="2">3-beta-hydroxy-Delta(5)-steroid dehydrogenase</fullName>
    </submittedName>
</protein>
<reference evidence="3" key="1">
    <citation type="journal article" date="2019" name="Int. J. Syst. Evol. Microbiol.">
        <title>The Global Catalogue of Microorganisms (GCM) 10K type strain sequencing project: providing services to taxonomists for standard genome sequencing and annotation.</title>
        <authorList>
            <consortium name="The Broad Institute Genomics Platform"/>
            <consortium name="The Broad Institute Genome Sequencing Center for Infectious Disease"/>
            <person name="Wu L."/>
            <person name="Ma J."/>
        </authorList>
    </citation>
    <scope>NUCLEOTIDE SEQUENCE [LARGE SCALE GENOMIC DNA]</scope>
    <source>
        <strain evidence="3">CGMCC 1.15959</strain>
    </source>
</reference>
<evidence type="ECO:0000259" key="1">
    <source>
        <dbReference type="Pfam" id="PF13460"/>
    </source>
</evidence>
<organism evidence="2 3">
    <name type="scientific">Tsuneonella deserti</name>
    <dbReference type="NCBI Taxonomy" id="2035528"/>
    <lineage>
        <taxon>Bacteria</taxon>
        <taxon>Pseudomonadati</taxon>
        <taxon>Pseudomonadota</taxon>
        <taxon>Alphaproteobacteria</taxon>
        <taxon>Sphingomonadales</taxon>
        <taxon>Erythrobacteraceae</taxon>
        <taxon>Tsuneonella</taxon>
    </lineage>
</organism>
<dbReference type="PANTHER" id="PTHR12126">
    <property type="entry name" value="NADH-UBIQUINONE OXIDOREDUCTASE 39 KDA SUBUNIT-RELATED"/>
    <property type="match status" value="1"/>
</dbReference>
<dbReference type="Proteomes" id="UP000619041">
    <property type="component" value="Unassembled WGS sequence"/>
</dbReference>
<accession>A0ABQ1SBA8</accession>
<feature type="domain" description="NAD(P)-binding" evidence="1">
    <location>
        <begin position="16"/>
        <end position="160"/>
    </location>
</feature>
<sequence length="313" mass="33347">MARHDPLHGTLVTIVGGSGFLGDHVAQALLTRGARVRIASRHPKRAYRLKPLAQLGQIQFIPCDATRRESVDAALAGADAVVNLVGTFAGDVMHTICGSAQNIAEAAASGCTAMVHVSAIGADRDSPAAYARAKAESEEVVRSAFPRATILRPGVLFGEDDRFVQMFAGLISALPVLPVFAPRAQLQPLFVDDAAEAVANSLADPASHAGKIYEIAGPETVTMLQLNRQIAASQNRKRVFLPVPDALSALFAALPGTPMNGDQWTLLKAGNKPSGEYPGMAELGIAPRPLSLFLDRWMTRYRRYGRFNETVAG</sequence>
<dbReference type="EMBL" id="BMKL01000001">
    <property type="protein sequence ID" value="GGE05786.1"/>
    <property type="molecule type" value="Genomic_DNA"/>
</dbReference>
<dbReference type="RefSeq" id="WP_188645572.1">
    <property type="nucleotide sequence ID" value="NZ_BMKL01000001.1"/>
</dbReference>
<evidence type="ECO:0000313" key="2">
    <source>
        <dbReference type="EMBL" id="GGE05786.1"/>
    </source>
</evidence>
<gene>
    <name evidence="2" type="ORF">GCM10011515_26640</name>
</gene>
<dbReference type="InterPro" id="IPR016040">
    <property type="entry name" value="NAD(P)-bd_dom"/>
</dbReference>
<dbReference type="SUPFAM" id="SSF51735">
    <property type="entry name" value="NAD(P)-binding Rossmann-fold domains"/>
    <property type="match status" value="1"/>
</dbReference>
<dbReference type="InterPro" id="IPR036291">
    <property type="entry name" value="NAD(P)-bd_dom_sf"/>
</dbReference>
<evidence type="ECO:0000313" key="3">
    <source>
        <dbReference type="Proteomes" id="UP000619041"/>
    </source>
</evidence>
<dbReference type="InterPro" id="IPR051207">
    <property type="entry name" value="ComplexI_NDUFA9_subunit"/>
</dbReference>
<dbReference type="Gene3D" id="3.40.50.720">
    <property type="entry name" value="NAD(P)-binding Rossmann-like Domain"/>
    <property type="match status" value="1"/>
</dbReference>
<keyword evidence="3" id="KW-1185">Reference proteome</keyword>